<feature type="binding site" evidence="6">
    <location>
        <position position="166"/>
    </location>
    <ligand>
        <name>Ca(2+)</name>
        <dbReference type="ChEBI" id="CHEBI:29108"/>
    </ligand>
</feature>
<dbReference type="Proteomes" id="UP001176961">
    <property type="component" value="Unassembled WGS sequence"/>
</dbReference>
<dbReference type="PANTHER" id="PTHR13023">
    <property type="entry name" value="APYRASE"/>
    <property type="match status" value="1"/>
</dbReference>
<evidence type="ECO:0000256" key="5">
    <source>
        <dbReference type="ARBA" id="ARBA00025738"/>
    </source>
</evidence>
<dbReference type="GO" id="GO:0030166">
    <property type="term" value="P:proteoglycan biosynthetic process"/>
    <property type="evidence" value="ECO:0007669"/>
    <property type="project" value="TreeGrafter"/>
</dbReference>
<dbReference type="SUPFAM" id="SSF101887">
    <property type="entry name" value="Apyrase"/>
    <property type="match status" value="1"/>
</dbReference>
<feature type="binding site" evidence="6">
    <location>
        <position position="120"/>
    </location>
    <ligand>
        <name>Ca(2+)</name>
        <dbReference type="ChEBI" id="CHEBI:29108"/>
    </ligand>
</feature>
<keyword evidence="2 6" id="KW-0479">Metal-binding</keyword>
<sequence>MQTLLAIEAVLIASVLSENEDAIQHALLRARAYRYGNEAVRSAPFIGGTSKRPTAFDLIVITDSDKKARIEKYQWEAVRRRGTLLLSPDWQEAQVEWMRKSDVHIQSLYSYKGRGMEMSDLVKFNGHILAPDDKTGIIFAIENDKAVPWVILSSGSGNSTQGMKIEWLTLKDSILYAGGHGLEYRDDDGNIENEDNMWIKTITERGEVQHIDWRNEFTKVRNFAGYPAPGYLTHEAVQWSETHQKWFFLPRKASKTIYDEEADETKGANIMITADPTFTTFEKITIGELTPDRGFSAFVFIPGTDDQLIVALKSKEVKDITESFITAFDIRGHVILKEQKLTDNYKFEGLFLV</sequence>
<gene>
    <name evidence="7" type="ORF">CYNAS_LOCUS2917</name>
</gene>
<comment type="cofactor">
    <cofactor evidence="1 6">
        <name>Ca(2+)</name>
        <dbReference type="ChEBI" id="CHEBI:29108"/>
    </cofactor>
</comment>
<evidence type="ECO:0000313" key="8">
    <source>
        <dbReference type="Proteomes" id="UP001176961"/>
    </source>
</evidence>
<reference evidence="7" key="1">
    <citation type="submission" date="2023-07" db="EMBL/GenBank/DDBJ databases">
        <authorList>
            <consortium name="CYATHOMIX"/>
        </authorList>
    </citation>
    <scope>NUCLEOTIDE SEQUENCE</scope>
    <source>
        <strain evidence="7">N/A</strain>
    </source>
</reference>
<dbReference type="EMBL" id="CATQJL010000001">
    <property type="protein sequence ID" value="CAJ0590934.1"/>
    <property type="molecule type" value="Genomic_DNA"/>
</dbReference>
<protein>
    <recommendedName>
        <fullName evidence="9">Apyrase</fullName>
    </recommendedName>
</protein>
<feature type="binding site" evidence="6">
    <location>
        <position position="235"/>
    </location>
    <ligand>
        <name>Ca(2+)</name>
        <dbReference type="ChEBI" id="CHEBI:29108"/>
    </ligand>
</feature>
<dbReference type="FunFam" id="2.120.10.100:FF:000001">
    <property type="entry name" value="Soluble calcium-activated nucleotidase 1"/>
    <property type="match status" value="1"/>
</dbReference>
<feature type="binding site" evidence="6">
    <location>
        <position position="348"/>
    </location>
    <ligand>
        <name>Ca(2+)</name>
        <dbReference type="ChEBI" id="CHEBI:29108"/>
    </ligand>
</feature>
<evidence type="ECO:0000256" key="1">
    <source>
        <dbReference type="ARBA" id="ARBA00001913"/>
    </source>
</evidence>
<dbReference type="GO" id="GO:0045134">
    <property type="term" value="F:UDP phosphatase activity"/>
    <property type="evidence" value="ECO:0007669"/>
    <property type="project" value="TreeGrafter"/>
</dbReference>
<dbReference type="Pfam" id="PF06079">
    <property type="entry name" value="Apyrase"/>
    <property type="match status" value="1"/>
</dbReference>
<feature type="binding site" evidence="6">
    <location>
        <position position="119"/>
    </location>
    <ligand>
        <name>Ca(2+)</name>
        <dbReference type="ChEBI" id="CHEBI:29108"/>
    </ligand>
</feature>
<dbReference type="InterPro" id="IPR036258">
    <property type="entry name" value="Apyrase_sf"/>
</dbReference>
<proteinExistence type="inferred from homology"/>
<evidence type="ECO:0000256" key="6">
    <source>
        <dbReference type="PIRSR" id="PIRSR609283-1"/>
    </source>
</evidence>
<evidence type="ECO:0000256" key="4">
    <source>
        <dbReference type="ARBA" id="ARBA00022837"/>
    </source>
</evidence>
<comment type="caution">
    <text evidence="7">The sequence shown here is derived from an EMBL/GenBank/DDBJ whole genome shotgun (WGS) entry which is preliminary data.</text>
</comment>
<evidence type="ECO:0008006" key="9">
    <source>
        <dbReference type="Google" id="ProtNLM"/>
    </source>
</evidence>
<evidence type="ECO:0000256" key="2">
    <source>
        <dbReference type="ARBA" id="ARBA00022723"/>
    </source>
</evidence>
<dbReference type="InterPro" id="IPR009283">
    <property type="entry name" value="Apyrase"/>
</dbReference>
<organism evidence="7 8">
    <name type="scientific">Cylicocyclus nassatus</name>
    <name type="common">Nematode worm</name>
    <dbReference type="NCBI Taxonomy" id="53992"/>
    <lineage>
        <taxon>Eukaryota</taxon>
        <taxon>Metazoa</taxon>
        <taxon>Ecdysozoa</taxon>
        <taxon>Nematoda</taxon>
        <taxon>Chromadorea</taxon>
        <taxon>Rhabditida</taxon>
        <taxon>Rhabditina</taxon>
        <taxon>Rhabditomorpha</taxon>
        <taxon>Strongyloidea</taxon>
        <taxon>Strongylidae</taxon>
        <taxon>Cylicocyclus</taxon>
    </lineage>
</organism>
<dbReference type="GO" id="GO:0004382">
    <property type="term" value="F:GDP phosphatase activity"/>
    <property type="evidence" value="ECO:0007669"/>
    <property type="project" value="TreeGrafter"/>
</dbReference>
<name>A0AA36GG24_CYLNA</name>
<dbReference type="Gene3D" id="2.120.10.100">
    <property type="entry name" value="Apyrase"/>
    <property type="match status" value="1"/>
</dbReference>
<evidence type="ECO:0000313" key="7">
    <source>
        <dbReference type="EMBL" id="CAJ0590934.1"/>
    </source>
</evidence>
<comment type="similarity">
    <text evidence="5">Belongs to the apyrase family.</text>
</comment>
<evidence type="ECO:0000256" key="3">
    <source>
        <dbReference type="ARBA" id="ARBA00022801"/>
    </source>
</evidence>
<dbReference type="GO" id="GO:0005509">
    <property type="term" value="F:calcium ion binding"/>
    <property type="evidence" value="ECO:0007669"/>
    <property type="project" value="InterPro"/>
</dbReference>
<keyword evidence="4 6" id="KW-0106">Calcium</keyword>
<keyword evidence="3" id="KW-0378">Hydrolase</keyword>
<accession>A0AA36GG24</accession>
<dbReference type="AlphaFoldDB" id="A0AA36GG24"/>
<feature type="binding site" evidence="6">
    <location>
        <position position="296"/>
    </location>
    <ligand>
        <name>Ca(2+)</name>
        <dbReference type="ChEBI" id="CHEBI:29108"/>
    </ligand>
</feature>
<keyword evidence="8" id="KW-1185">Reference proteome</keyword>
<dbReference type="PANTHER" id="PTHR13023:SF3">
    <property type="entry name" value="SOLUBLE CALCIUM-ACTIVATED NUCLEOTIDASE 1"/>
    <property type="match status" value="1"/>
</dbReference>